<feature type="region of interest" description="Disordered" evidence="1">
    <location>
        <begin position="89"/>
        <end position="116"/>
    </location>
</feature>
<accession>A0ABR2FR27</accession>
<feature type="compositionally biased region" description="Polar residues" evidence="1">
    <location>
        <begin position="1"/>
        <end position="14"/>
    </location>
</feature>
<sequence>MTRSITRLMEQNASHAAEEAQHGVPFQAAEEAHGTTEKVPIQAAEEAQAQPTCQVARAATDKDAELASMVRKLNDSCFEMSIVHQQVLRNTRGAGTSTEGNRGPGTSTEGNRTSTD</sequence>
<feature type="region of interest" description="Disordered" evidence="1">
    <location>
        <begin position="1"/>
        <end position="56"/>
    </location>
</feature>
<organism evidence="2 3">
    <name type="scientific">Hibiscus sabdariffa</name>
    <name type="common">roselle</name>
    <dbReference type="NCBI Taxonomy" id="183260"/>
    <lineage>
        <taxon>Eukaryota</taxon>
        <taxon>Viridiplantae</taxon>
        <taxon>Streptophyta</taxon>
        <taxon>Embryophyta</taxon>
        <taxon>Tracheophyta</taxon>
        <taxon>Spermatophyta</taxon>
        <taxon>Magnoliopsida</taxon>
        <taxon>eudicotyledons</taxon>
        <taxon>Gunneridae</taxon>
        <taxon>Pentapetalae</taxon>
        <taxon>rosids</taxon>
        <taxon>malvids</taxon>
        <taxon>Malvales</taxon>
        <taxon>Malvaceae</taxon>
        <taxon>Malvoideae</taxon>
        <taxon>Hibiscus</taxon>
    </lineage>
</organism>
<evidence type="ECO:0000313" key="3">
    <source>
        <dbReference type="Proteomes" id="UP001472677"/>
    </source>
</evidence>
<dbReference type="Proteomes" id="UP001472677">
    <property type="component" value="Unassembled WGS sequence"/>
</dbReference>
<gene>
    <name evidence="2" type="ORF">V6N12_021227</name>
</gene>
<keyword evidence="3" id="KW-1185">Reference proteome</keyword>
<name>A0ABR2FR27_9ROSI</name>
<evidence type="ECO:0000313" key="2">
    <source>
        <dbReference type="EMBL" id="KAK8586698.1"/>
    </source>
</evidence>
<protein>
    <submittedName>
        <fullName evidence="2">Uncharacterized protein</fullName>
    </submittedName>
</protein>
<proteinExistence type="predicted"/>
<reference evidence="2 3" key="1">
    <citation type="journal article" date="2024" name="G3 (Bethesda)">
        <title>Genome assembly of Hibiscus sabdariffa L. provides insights into metabolisms of medicinal natural products.</title>
        <authorList>
            <person name="Kim T."/>
        </authorList>
    </citation>
    <scope>NUCLEOTIDE SEQUENCE [LARGE SCALE GENOMIC DNA]</scope>
    <source>
        <strain evidence="2">TK-2024</strain>
        <tissue evidence="2">Old leaves</tissue>
    </source>
</reference>
<evidence type="ECO:0000256" key="1">
    <source>
        <dbReference type="SAM" id="MobiDB-lite"/>
    </source>
</evidence>
<comment type="caution">
    <text evidence="2">The sequence shown here is derived from an EMBL/GenBank/DDBJ whole genome shotgun (WGS) entry which is preliminary data.</text>
</comment>
<dbReference type="EMBL" id="JBBPBM010000004">
    <property type="protein sequence ID" value="KAK8586698.1"/>
    <property type="molecule type" value="Genomic_DNA"/>
</dbReference>